<dbReference type="Proteomes" id="UP001631993">
    <property type="component" value="Unassembled WGS sequence"/>
</dbReference>
<evidence type="ECO:0000313" key="2">
    <source>
        <dbReference type="EMBL" id="MFM9654060.1"/>
    </source>
</evidence>
<name>A0ABW9J2C9_STRGJ</name>
<dbReference type="PANTHER" id="PTHR45527:SF14">
    <property type="entry name" value="PLIPASTATIN SYNTHASE SUBUNIT B"/>
    <property type="match status" value="1"/>
</dbReference>
<dbReference type="Gene3D" id="3.40.50.980">
    <property type="match status" value="1"/>
</dbReference>
<dbReference type="RefSeq" id="WP_409098305.1">
    <property type="nucleotide sequence ID" value="NZ_JBJVNE010000825.1"/>
</dbReference>
<evidence type="ECO:0000259" key="1">
    <source>
        <dbReference type="Pfam" id="PF00501"/>
    </source>
</evidence>
<dbReference type="SUPFAM" id="SSF56801">
    <property type="entry name" value="Acetyl-CoA synthetase-like"/>
    <property type="match status" value="1"/>
</dbReference>
<accession>A0ABW9J2C9</accession>
<feature type="non-terminal residue" evidence="2">
    <location>
        <position position="65"/>
    </location>
</feature>
<dbReference type="EMBL" id="JBJVNE010000825">
    <property type="protein sequence ID" value="MFM9654060.1"/>
    <property type="molecule type" value="Genomic_DNA"/>
</dbReference>
<feature type="domain" description="AMP-dependent synthetase/ligase" evidence="1">
    <location>
        <begin position="2"/>
        <end position="61"/>
    </location>
</feature>
<gene>
    <name evidence="2" type="ORF">ACKI1S_50075</name>
</gene>
<dbReference type="InterPro" id="IPR000873">
    <property type="entry name" value="AMP-dep_synth/lig_dom"/>
</dbReference>
<protein>
    <submittedName>
        <fullName evidence="2">AMP-binding protein</fullName>
    </submittedName>
</protein>
<evidence type="ECO:0000313" key="3">
    <source>
        <dbReference type="Proteomes" id="UP001631993"/>
    </source>
</evidence>
<organism evidence="2 3">
    <name type="scientific">Streptomyces galilaeus</name>
    <dbReference type="NCBI Taxonomy" id="33899"/>
    <lineage>
        <taxon>Bacteria</taxon>
        <taxon>Bacillati</taxon>
        <taxon>Actinomycetota</taxon>
        <taxon>Actinomycetes</taxon>
        <taxon>Kitasatosporales</taxon>
        <taxon>Streptomycetaceae</taxon>
        <taxon>Streptomyces</taxon>
    </lineage>
</organism>
<comment type="caution">
    <text evidence="2">The sequence shown here is derived from an EMBL/GenBank/DDBJ whole genome shotgun (WGS) entry which is preliminary data.</text>
</comment>
<sequence>MLGVGAESVVGLCLPRGVEMLVGILAVWKAGAGYLPLDPGQPAERIAFQLRDSRAVLTLTTEEIL</sequence>
<keyword evidence="3" id="KW-1185">Reference proteome</keyword>
<dbReference type="PANTHER" id="PTHR45527">
    <property type="entry name" value="NONRIBOSOMAL PEPTIDE SYNTHETASE"/>
    <property type="match status" value="1"/>
</dbReference>
<proteinExistence type="predicted"/>
<reference evidence="2 3" key="1">
    <citation type="submission" date="2024-12" db="EMBL/GenBank/DDBJ databases">
        <title>Forecasting of Potato common scab and diversities of Pathogenic streptomyces spp. in china.</title>
        <authorList>
            <person name="Handique U."/>
            <person name="Wu J."/>
        </authorList>
    </citation>
    <scope>NUCLEOTIDE SEQUENCE [LARGE SCALE GENOMIC DNA]</scope>
    <source>
        <strain evidence="2 3">ZRIMU1585</strain>
    </source>
</reference>
<dbReference type="Pfam" id="PF00501">
    <property type="entry name" value="AMP-binding"/>
    <property type="match status" value="1"/>
</dbReference>